<protein>
    <submittedName>
        <fullName evidence="2">Uncharacterized protein</fullName>
    </submittedName>
</protein>
<dbReference type="Proteomes" id="UP000632222">
    <property type="component" value="Unassembled WGS sequence"/>
</dbReference>
<name>A0ABQ2DFT4_9DEIO</name>
<evidence type="ECO:0000313" key="3">
    <source>
        <dbReference type="Proteomes" id="UP000632222"/>
    </source>
</evidence>
<reference evidence="3" key="1">
    <citation type="journal article" date="2019" name="Int. J. Syst. Evol. Microbiol.">
        <title>The Global Catalogue of Microorganisms (GCM) 10K type strain sequencing project: providing services to taxonomists for standard genome sequencing and annotation.</title>
        <authorList>
            <consortium name="The Broad Institute Genomics Platform"/>
            <consortium name="The Broad Institute Genome Sequencing Center for Infectious Disease"/>
            <person name="Wu L."/>
            <person name="Ma J."/>
        </authorList>
    </citation>
    <scope>NUCLEOTIDE SEQUENCE [LARGE SCALE GENOMIC DNA]</scope>
    <source>
        <strain evidence="3">JCM 14370</strain>
    </source>
</reference>
<evidence type="ECO:0000256" key="1">
    <source>
        <dbReference type="SAM" id="MobiDB-lite"/>
    </source>
</evidence>
<feature type="compositionally biased region" description="Basic and acidic residues" evidence="1">
    <location>
        <begin position="84"/>
        <end position="99"/>
    </location>
</feature>
<sequence length="136" mass="15372">MSLKRHKGETVEERHMDGDLVRVYVKHQTNEYGYDIPSSARVVYPAARAAVKTGDLTLQALKELEADIAHGILEEEKRQALQDMERRLMKAGHLSDKAKRAAATRKKNAERRAQAPKPHSGIQPRRKPAKRKGAKK</sequence>
<feature type="compositionally biased region" description="Basic residues" evidence="1">
    <location>
        <begin position="124"/>
        <end position="136"/>
    </location>
</feature>
<gene>
    <name evidence="2" type="ORF">GCM10008938_48290</name>
</gene>
<accession>A0ABQ2DFT4</accession>
<proteinExistence type="predicted"/>
<dbReference type="EMBL" id="BMOD01000036">
    <property type="protein sequence ID" value="GGJ56470.1"/>
    <property type="molecule type" value="Genomic_DNA"/>
</dbReference>
<keyword evidence="3" id="KW-1185">Reference proteome</keyword>
<comment type="caution">
    <text evidence="2">The sequence shown here is derived from an EMBL/GenBank/DDBJ whole genome shotgun (WGS) entry which is preliminary data.</text>
</comment>
<organism evidence="2 3">
    <name type="scientific">Deinococcus roseus</name>
    <dbReference type="NCBI Taxonomy" id="392414"/>
    <lineage>
        <taxon>Bacteria</taxon>
        <taxon>Thermotogati</taxon>
        <taxon>Deinococcota</taxon>
        <taxon>Deinococci</taxon>
        <taxon>Deinococcales</taxon>
        <taxon>Deinococcaceae</taxon>
        <taxon>Deinococcus</taxon>
    </lineage>
</organism>
<feature type="region of interest" description="Disordered" evidence="1">
    <location>
        <begin position="84"/>
        <end position="136"/>
    </location>
</feature>
<feature type="compositionally biased region" description="Basic residues" evidence="1">
    <location>
        <begin position="100"/>
        <end position="109"/>
    </location>
</feature>
<evidence type="ECO:0000313" key="2">
    <source>
        <dbReference type="EMBL" id="GGJ56470.1"/>
    </source>
</evidence>